<evidence type="ECO:0000313" key="4">
    <source>
        <dbReference type="Proteomes" id="UP000033558"/>
    </source>
</evidence>
<evidence type="ECO:0008006" key="5">
    <source>
        <dbReference type="Google" id="ProtNLM"/>
    </source>
</evidence>
<dbReference type="GO" id="GO:0016998">
    <property type="term" value="P:cell wall macromolecule catabolic process"/>
    <property type="evidence" value="ECO:0007669"/>
    <property type="project" value="InterPro"/>
</dbReference>
<dbReference type="Gene3D" id="3.20.20.80">
    <property type="entry name" value="Glycosidases"/>
    <property type="match status" value="1"/>
</dbReference>
<organism evidence="3 4">
    <name type="scientific">Bombilactobacillus mellifer</name>
    <dbReference type="NCBI Taxonomy" id="1218492"/>
    <lineage>
        <taxon>Bacteria</taxon>
        <taxon>Bacillati</taxon>
        <taxon>Bacillota</taxon>
        <taxon>Bacilli</taxon>
        <taxon>Lactobacillales</taxon>
        <taxon>Lactobacillaceae</taxon>
        <taxon>Bombilactobacillus</taxon>
    </lineage>
</organism>
<dbReference type="GO" id="GO:0003796">
    <property type="term" value="F:lysozyme activity"/>
    <property type="evidence" value="ECO:0007669"/>
    <property type="project" value="InterPro"/>
</dbReference>
<dbReference type="GO" id="GO:0009253">
    <property type="term" value="P:peptidoglycan catabolic process"/>
    <property type="evidence" value="ECO:0007669"/>
    <property type="project" value="InterPro"/>
</dbReference>
<protein>
    <recommendedName>
        <fullName evidence="5">Lysozyme</fullName>
    </recommendedName>
</protein>
<proteinExistence type="inferred from homology"/>
<accession>A0A0F4LTX2</accession>
<dbReference type="InterPro" id="IPR017853">
    <property type="entry name" value="GH"/>
</dbReference>
<keyword evidence="4" id="KW-1185">Reference proteome</keyword>
<dbReference type="Proteomes" id="UP000033558">
    <property type="component" value="Unassembled WGS sequence"/>
</dbReference>
<gene>
    <name evidence="3" type="ORF">JG30_11820</name>
</gene>
<feature type="transmembrane region" description="Helical" evidence="2">
    <location>
        <begin position="21"/>
        <end position="43"/>
    </location>
</feature>
<evidence type="ECO:0000256" key="2">
    <source>
        <dbReference type="SAM" id="Phobius"/>
    </source>
</evidence>
<dbReference type="GO" id="GO:0016052">
    <property type="term" value="P:carbohydrate catabolic process"/>
    <property type="evidence" value="ECO:0007669"/>
    <property type="project" value="TreeGrafter"/>
</dbReference>
<name>A0A0F4LTX2_9LACO</name>
<dbReference type="SUPFAM" id="SSF51445">
    <property type="entry name" value="(Trans)glycosidases"/>
    <property type="match status" value="1"/>
</dbReference>
<sequence>MIWQKYQARHGHLTRQQQRRIFQIMIIFIGLILVILGLSFNFLRNTTRPSSRQYPVLGVSISDTDGYQDFHLLQQHGVQFVYLKATQGADYFSDRFLDNYWRIQGAQLAVGCYHYFSFSSSAVAQYNNFVGNVGARIGNLPIVLQINNYTDQRPSWTQINRRAKKLQYLLMRHYHRTVILQVDPRDRALLQNQSGGWLNCGPRPVHNLQLDFWQYDTRGKIPSLASTNRYHLSVFNGSQADFNNFIGQSGTH</sequence>
<comment type="similarity">
    <text evidence="1">Belongs to the glycosyl hydrolase 25 family.</text>
</comment>
<dbReference type="PROSITE" id="PS51904">
    <property type="entry name" value="GLYCOSYL_HYDROL_F25_2"/>
    <property type="match status" value="1"/>
</dbReference>
<evidence type="ECO:0000256" key="1">
    <source>
        <dbReference type="ARBA" id="ARBA00010646"/>
    </source>
</evidence>
<dbReference type="EMBL" id="JXJQ01000009">
    <property type="protein sequence ID" value="KJY60991.1"/>
    <property type="molecule type" value="Genomic_DNA"/>
</dbReference>
<dbReference type="PANTHER" id="PTHR34135">
    <property type="entry name" value="LYSOZYME"/>
    <property type="match status" value="1"/>
</dbReference>
<dbReference type="HOGENOM" id="CLU_044973_6_3_9"/>
<dbReference type="PANTHER" id="PTHR34135:SF2">
    <property type="entry name" value="LYSOZYME"/>
    <property type="match status" value="1"/>
</dbReference>
<evidence type="ECO:0000313" key="3">
    <source>
        <dbReference type="EMBL" id="KJY60991.1"/>
    </source>
</evidence>
<dbReference type="InterPro" id="IPR002053">
    <property type="entry name" value="Glyco_hydro_25"/>
</dbReference>
<keyword evidence="2" id="KW-0472">Membrane</keyword>
<comment type="caution">
    <text evidence="3">The sequence shown here is derived from an EMBL/GenBank/DDBJ whole genome shotgun (WGS) entry which is preliminary data.</text>
</comment>
<keyword evidence="2" id="KW-1133">Transmembrane helix</keyword>
<dbReference type="AlphaFoldDB" id="A0A0F4LTX2"/>
<reference evidence="3 4" key="1">
    <citation type="submission" date="2015-01" db="EMBL/GenBank/DDBJ databases">
        <title>Comparative genomics of the lactic acid bacteria isolated from the honey bee gut.</title>
        <authorList>
            <person name="Ellegaard K.M."/>
            <person name="Tamarit D."/>
            <person name="Javelind E."/>
            <person name="Olofsson T."/>
            <person name="Andersson S.G."/>
            <person name="Vasquez A."/>
        </authorList>
    </citation>
    <scope>NUCLEOTIDE SEQUENCE [LARGE SCALE GENOMIC DNA]</scope>
    <source>
        <strain evidence="3 4">Bin4</strain>
    </source>
</reference>
<dbReference type="STRING" id="1218492.JG30_11820"/>
<keyword evidence="2" id="KW-0812">Transmembrane</keyword>
<dbReference type="Pfam" id="PF01183">
    <property type="entry name" value="Glyco_hydro_25"/>
    <property type="match status" value="1"/>
</dbReference>
<dbReference type="PATRIC" id="fig|1218492.5.peg.1325"/>